<proteinExistence type="inferred from homology"/>
<dbReference type="InterPro" id="IPR020915">
    <property type="entry name" value="UPF0311"/>
</dbReference>
<reference evidence="2 3" key="1">
    <citation type="submission" date="2017-10" db="EMBL/GenBank/DDBJ databases">
        <title>Genome sequence of Caulobacter mirabilis FWC38.</title>
        <authorList>
            <person name="Fiebig A."/>
            <person name="Crosson S."/>
        </authorList>
    </citation>
    <scope>NUCLEOTIDE SEQUENCE [LARGE SCALE GENOMIC DNA]</scope>
    <source>
        <strain evidence="2 3">FWC 38</strain>
    </source>
</reference>
<dbReference type="OrthoDB" id="5294829at2"/>
<evidence type="ECO:0000256" key="1">
    <source>
        <dbReference type="HAMAP-Rule" id="MF_00775"/>
    </source>
</evidence>
<gene>
    <name evidence="2" type="ORF">CSW64_17955</name>
</gene>
<dbReference type="HAMAP" id="MF_00775">
    <property type="entry name" value="UPF0311"/>
    <property type="match status" value="1"/>
</dbReference>
<dbReference type="EMBL" id="CP024201">
    <property type="protein sequence ID" value="ATQ44136.1"/>
    <property type="molecule type" value="Genomic_DNA"/>
</dbReference>
<dbReference type="Pfam" id="PF11578">
    <property type="entry name" value="DUF3237"/>
    <property type="match status" value="1"/>
</dbReference>
<dbReference type="PANTHER" id="PTHR37315:SF1">
    <property type="entry name" value="UPF0311 PROTEIN BLR7842"/>
    <property type="match status" value="1"/>
</dbReference>
<dbReference type="RefSeq" id="WP_099623384.1">
    <property type="nucleotide sequence ID" value="NZ_CP024201.1"/>
</dbReference>
<organism evidence="2 3">
    <name type="scientific">Caulobacter mirabilis</name>
    <dbReference type="NCBI Taxonomy" id="69666"/>
    <lineage>
        <taxon>Bacteria</taxon>
        <taxon>Pseudomonadati</taxon>
        <taxon>Pseudomonadota</taxon>
        <taxon>Alphaproteobacteria</taxon>
        <taxon>Caulobacterales</taxon>
        <taxon>Caulobacteraceae</taxon>
        <taxon>Caulobacter</taxon>
    </lineage>
</organism>
<evidence type="ECO:0000313" key="2">
    <source>
        <dbReference type="EMBL" id="ATQ44136.1"/>
    </source>
</evidence>
<evidence type="ECO:0000313" key="3">
    <source>
        <dbReference type="Proteomes" id="UP000228945"/>
    </source>
</evidence>
<sequence>MTDETFQWGPLASEPLCVADFRVEGPIMPLGQSPFGDRKVGYVTGGSFEGARLKGEILPGGGNWSTNGALDAGQGVGTFDARALWRTEDGAMIYVTYTGRSLISDAVIKAFRDPNAGPVDPSRYYIRIAPVFETSDPRYAWLNGILAVGCGQRMPWGIRHWMFAIR</sequence>
<dbReference type="KEGG" id="cmb:CSW64_17955"/>
<dbReference type="AlphaFoldDB" id="A0A2D2B1P3"/>
<protein>
    <recommendedName>
        <fullName evidence="1">UPF0311 protein CSW64_17955</fullName>
    </recommendedName>
</protein>
<keyword evidence="3" id="KW-1185">Reference proteome</keyword>
<accession>A0A2D2B1P3</accession>
<dbReference type="Gene3D" id="2.40.160.20">
    <property type="match status" value="1"/>
</dbReference>
<name>A0A2D2B1P3_9CAUL</name>
<dbReference type="Proteomes" id="UP000228945">
    <property type="component" value="Chromosome"/>
</dbReference>
<dbReference type="PANTHER" id="PTHR37315">
    <property type="entry name" value="UPF0311 PROTEIN BLR7842"/>
    <property type="match status" value="1"/>
</dbReference>
<comment type="similarity">
    <text evidence="1">Belongs to the UPF0311 family.</text>
</comment>